<dbReference type="GO" id="GO:0003824">
    <property type="term" value="F:catalytic activity"/>
    <property type="evidence" value="ECO:0007669"/>
    <property type="project" value="InterPro"/>
</dbReference>
<evidence type="ECO:0000313" key="2">
    <source>
        <dbReference type="EMBL" id="MBW4866596.1"/>
    </source>
</evidence>
<evidence type="ECO:0000259" key="1">
    <source>
        <dbReference type="Pfam" id="PF01035"/>
    </source>
</evidence>
<proteinExistence type="predicted"/>
<dbReference type="AlphaFoldDB" id="A0AAW4NTK4"/>
<gene>
    <name evidence="2" type="ORF">KZY68_11420</name>
</gene>
<evidence type="ECO:0000313" key="3">
    <source>
        <dbReference type="Proteomes" id="UP001196873"/>
    </source>
</evidence>
<dbReference type="RefSeq" id="WP_219428182.1">
    <property type="nucleotide sequence ID" value="NZ_JAHXRD010000018.1"/>
</dbReference>
<dbReference type="CDD" id="cd06445">
    <property type="entry name" value="ATase"/>
    <property type="match status" value="1"/>
</dbReference>
<accession>A0AAW4NTK4</accession>
<dbReference type="GO" id="GO:0006281">
    <property type="term" value="P:DNA repair"/>
    <property type="evidence" value="ECO:0007669"/>
    <property type="project" value="InterPro"/>
</dbReference>
<dbReference type="InterPro" id="IPR014048">
    <property type="entry name" value="MethylDNA_cys_MeTrfase_DNA-bd"/>
</dbReference>
<feature type="domain" description="Methylated-DNA-[protein]-cysteine S-methyltransferase DNA binding" evidence="1">
    <location>
        <begin position="9"/>
        <end position="84"/>
    </location>
</feature>
<comment type="caution">
    <text evidence="2">The sequence shown here is derived from an EMBL/GenBank/DDBJ whole genome shotgun (WGS) entry which is preliminary data.</text>
</comment>
<dbReference type="InterPro" id="IPR052520">
    <property type="entry name" value="ATL_DNA_repair"/>
</dbReference>
<dbReference type="Proteomes" id="UP001196873">
    <property type="component" value="Unassembled WGS sequence"/>
</dbReference>
<sequence>MSHFDSDTFRQEVIDIVRQIPRGRVLTYGVIARLAGYPLHARHVGKALHGVEDKAIPCHRVVNSVGRTTPDWPEQRLLLEKEGVHFKSNGNVDLRHTLWEIASHLEA</sequence>
<organism evidence="2 3">
    <name type="scientific">Segatella salivae</name>
    <dbReference type="NCBI Taxonomy" id="228604"/>
    <lineage>
        <taxon>Bacteria</taxon>
        <taxon>Pseudomonadati</taxon>
        <taxon>Bacteroidota</taxon>
        <taxon>Bacteroidia</taxon>
        <taxon>Bacteroidales</taxon>
        <taxon>Prevotellaceae</taxon>
        <taxon>Segatella</taxon>
    </lineage>
</organism>
<reference evidence="2" key="1">
    <citation type="submission" date="2021-07" db="EMBL/GenBank/DDBJ databases">
        <title>Genomic diversity and antimicrobial resistance of Prevotella spp. isolated from chronic lung disease airways.</title>
        <authorList>
            <person name="Webb K.A."/>
            <person name="Olagoke O.S."/>
            <person name="Baird T."/>
            <person name="Neill J."/>
            <person name="Pham A."/>
            <person name="Wells T.J."/>
            <person name="Ramsay K.A."/>
            <person name="Bell S.C."/>
            <person name="Sarovich D.S."/>
            <person name="Price E.P."/>
        </authorList>
    </citation>
    <scope>NUCLEOTIDE SEQUENCE</scope>
    <source>
        <strain evidence="2">SCHI0047.S.3</strain>
    </source>
</reference>
<dbReference type="PANTHER" id="PTHR42942:SF1">
    <property type="entry name" value="ALKYLTRANSFERASE-LIKE PROTEIN 1"/>
    <property type="match status" value="1"/>
</dbReference>
<dbReference type="PANTHER" id="PTHR42942">
    <property type="entry name" value="6-O-METHYLGUANINE DNA METHYLTRANSFERASE"/>
    <property type="match status" value="1"/>
</dbReference>
<protein>
    <submittedName>
        <fullName evidence="2">MGMT family protein</fullName>
    </submittedName>
</protein>
<name>A0AAW4NTK4_9BACT</name>
<dbReference type="Pfam" id="PF01035">
    <property type="entry name" value="DNA_binding_1"/>
    <property type="match status" value="1"/>
</dbReference>
<dbReference type="EMBL" id="JAHXRF010000019">
    <property type="protein sequence ID" value="MBW4866596.1"/>
    <property type="molecule type" value="Genomic_DNA"/>
</dbReference>